<comment type="similarity">
    <text evidence="7">Belongs to the LDH/MDH superfamily.</text>
</comment>
<dbReference type="Pfam" id="PF00056">
    <property type="entry name" value="Ldh_1_N"/>
    <property type="match status" value="1"/>
</dbReference>
<dbReference type="Gene3D" id="3.90.110.10">
    <property type="entry name" value="Lactate dehydrogenase/glycoside hydrolase, family 4, C-terminal"/>
    <property type="match status" value="1"/>
</dbReference>
<evidence type="ECO:0000256" key="1">
    <source>
        <dbReference type="ARBA" id="ARBA00003966"/>
    </source>
</evidence>
<feature type="binding site" evidence="6">
    <location>
        <position position="33"/>
    </location>
    <ligand>
        <name>NAD(+)</name>
        <dbReference type="ChEBI" id="CHEBI:57540"/>
    </ligand>
</feature>
<dbReference type="EMBL" id="ARPM03000123">
    <property type="protein sequence ID" value="ETZ05042.1"/>
    <property type="molecule type" value="Genomic_DNA"/>
</dbReference>
<dbReference type="Gene3D" id="3.40.50.720">
    <property type="entry name" value="NAD(P)-binding Rossmann-like Domain"/>
    <property type="match status" value="1"/>
</dbReference>
<feature type="domain" description="Lactate/malate dehydrogenase C-terminal" evidence="9">
    <location>
        <begin position="145"/>
        <end position="309"/>
    </location>
</feature>
<dbReference type="InterPro" id="IPR015955">
    <property type="entry name" value="Lactate_DH/Glyco_Ohase_4_C"/>
</dbReference>
<dbReference type="GO" id="GO:0004459">
    <property type="term" value="F:L-lactate dehydrogenase (NAD+) activity"/>
    <property type="evidence" value="ECO:0007669"/>
    <property type="project" value="TreeGrafter"/>
</dbReference>
<feature type="binding site" evidence="6">
    <location>
        <begin position="8"/>
        <end position="13"/>
    </location>
    <ligand>
        <name>NAD(+)</name>
        <dbReference type="ChEBI" id="CHEBI:57540"/>
    </ligand>
</feature>
<dbReference type="AlphaFoldDB" id="A0A061JHT6"/>
<organism evidence="10 11">
    <name type="scientific">Holospora undulata HU1</name>
    <dbReference type="NCBI Taxonomy" id="1321371"/>
    <lineage>
        <taxon>Bacteria</taxon>
        <taxon>Pseudomonadati</taxon>
        <taxon>Pseudomonadota</taxon>
        <taxon>Alphaproteobacteria</taxon>
        <taxon>Holosporales</taxon>
        <taxon>Holosporaceae</taxon>
        <taxon>Holospora</taxon>
    </lineage>
</organism>
<gene>
    <name evidence="10" type="ORF">K737_300535</name>
</gene>
<evidence type="ECO:0000256" key="3">
    <source>
        <dbReference type="ARBA" id="ARBA00023027"/>
    </source>
</evidence>
<dbReference type="PRINTS" id="PR00086">
    <property type="entry name" value="LLDHDRGNASE"/>
</dbReference>
<feature type="binding site" evidence="6">
    <location>
        <begin position="116"/>
        <end position="118"/>
    </location>
    <ligand>
        <name>NAD(+)</name>
        <dbReference type="ChEBI" id="CHEBI:57540"/>
    </ligand>
</feature>
<feature type="binding site" evidence="5">
    <location>
        <position position="149"/>
    </location>
    <ligand>
        <name>substrate</name>
    </ligand>
</feature>
<dbReference type="PANTHER" id="PTHR43128">
    <property type="entry name" value="L-2-HYDROXYCARBOXYLATE DEHYDROGENASE (NAD(P)(+))"/>
    <property type="match status" value="1"/>
</dbReference>
<feature type="binding site" evidence="5">
    <location>
        <position position="82"/>
    </location>
    <ligand>
        <name>substrate</name>
    </ligand>
</feature>
<evidence type="ECO:0000313" key="10">
    <source>
        <dbReference type="EMBL" id="ETZ05042.1"/>
    </source>
</evidence>
<feature type="active site" description="Proton acceptor" evidence="4">
    <location>
        <position position="173"/>
    </location>
</feature>
<comment type="function">
    <text evidence="1">Catalyzes the reversible oxidation of malate to oxaloacetate.</text>
</comment>
<protein>
    <submittedName>
        <fullName evidence="10">Malate dehydrogenase</fullName>
    </submittedName>
</protein>
<keyword evidence="3 6" id="KW-0520">NAD</keyword>
<feature type="binding site" evidence="6">
    <location>
        <position position="95"/>
    </location>
    <ligand>
        <name>NAD(+)</name>
        <dbReference type="ChEBI" id="CHEBI:57540"/>
    </ligand>
</feature>
<keyword evidence="11" id="KW-1185">Reference proteome</keyword>
<feature type="binding site" evidence="5">
    <location>
        <position position="118"/>
    </location>
    <ligand>
        <name>substrate</name>
    </ligand>
</feature>
<feature type="domain" description="Lactate/malate dehydrogenase N-terminal" evidence="8">
    <location>
        <begin position="4"/>
        <end position="140"/>
    </location>
</feature>
<evidence type="ECO:0000256" key="5">
    <source>
        <dbReference type="PIRSR" id="PIRSR000102-2"/>
    </source>
</evidence>
<dbReference type="SUPFAM" id="SSF51735">
    <property type="entry name" value="NAD(P)-binding Rossmann-fold domains"/>
    <property type="match status" value="1"/>
</dbReference>
<accession>A0A061JHT6</accession>
<dbReference type="InterPro" id="IPR001557">
    <property type="entry name" value="L-lactate/malate_DH"/>
</dbReference>
<evidence type="ECO:0000256" key="2">
    <source>
        <dbReference type="ARBA" id="ARBA00023002"/>
    </source>
</evidence>
<dbReference type="SUPFAM" id="SSF56327">
    <property type="entry name" value="LDH C-terminal domain-like"/>
    <property type="match status" value="1"/>
</dbReference>
<comment type="caution">
    <text evidence="10">The sequence shown here is derived from an EMBL/GenBank/DDBJ whole genome shotgun (WGS) entry which is preliminary data.</text>
</comment>
<name>A0A061JHT6_9PROT</name>
<dbReference type="PANTHER" id="PTHR43128:SF16">
    <property type="entry name" value="L-LACTATE DEHYDROGENASE"/>
    <property type="match status" value="1"/>
</dbReference>
<dbReference type="Proteomes" id="UP000026922">
    <property type="component" value="Unassembled WGS sequence"/>
</dbReference>
<dbReference type="PIRSF" id="PIRSF000102">
    <property type="entry name" value="Lac_mal_DH"/>
    <property type="match status" value="1"/>
</dbReference>
<dbReference type="GO" id="GO:0006089">
    <property type="term" value="P:lactate metabolic process"/>
    <property type="evidence" value="ECO:0007669"/>
    <property type="project" value="TreeGrafter"/>
</dbReference>
<evidence type="ECO:0000256" key="6">
    <source>
        <dbReference type="PIRSR" id="PIRSR000102-3"/>
    </source>
</evidence>
<reference evidence="10 11" key="1">
    <citation type="journal article" date="2013" name="Genome Announc.">
        <title>Draft Genome Sequence of Holospora undulata Strain HU1, a Micronucleus-Specific Symbiont of the Ciliate Paramecium caudatum.</title>
        <authorList>
            <person name="Dohra H."/>
            <person name="Suzuki H."/>
            <person name="Suzuki T."/>
            <person name="Tanaka K."/>
            <person name="Fujishima M."/>
        </authorList>
    </citation>
    <scope>NUCLEOTIDE SEQUENCE [LARGE SCALE GENOMIC DNA]</scope>
    <source>
        <strain evidence="10 11">HU1</strain>
    </source>
</reference>
<keyword evidence="2 7" id="KW-0560">Oxidoreductase</keyword>
<sequence length="316" mass="34841">MKSVGIIGVGQIGGTLAHMVLQHRIPVRLGLYDVNEDALQGKVWDLEEASIIGKFEGNLEIVSSLEKFESFDVLVITAGRFRTPGMSRADLLKENSEILQSIAKKIENFKGVVVIVTNPVDLMARFFSDLHPLPSSRILGMAGVLDEGRMAYHIKAFSGLKGQSVRPCVIGPHSDRMVPLQAIKVGPGNLQDIVKFSQEQKNSIDQNTRFGGGRIIEKLKSGSAFYGPASACFRMIQNLLELQQEVLTCSIQMGTNEMIHGIESKIFFGWPVILGKEGVKKKVNPEINTQELGELNSALLALQKEYEEFFLERGGK</sequence>
<evidence type="ECO:0000256" key="7">
    <source>
        <dbReference type="RuleBase" id="RU003369"/>
    </source>
</evidence>
<feature type="binding site" evidence="5">
    <location>
        <position position="88"/>
    </location>
    <ligand>
        <name>substrate</name>
    </ligand>
</feature>
<evidence type="ECO:0000259" key="9">
    <source>
        <dbReference type="Pfam" id="PF02866"/>
    </source>
</evidence>
<dbReference type="InterPro" id="IPR001236">
    <property type="entry name" value="Lactate/malate_DH_N"/>
</dbReference>
<proteinExistence type="inferred from homology"/>
<dbReference type="RefSeq" id="WP_006291957.1">
    <property type="nucleotide sequence ID" value="NZ_ARPM03000123.1"/>
</dbReference>
<evidence type="ECO:0000256" key="4">
    <source>
        <dbReference type="PIRSR" id="PIRSR000102-1"/>
    </source>
</evidence>
<evidence type="ECO:0000313" key="11">
    <source>
        <dbReference type="Proteomes" id="UP000026922"/>
    </source>
</evidence>
<dbReference type="InterPro" id="IPR036291">
    <property type="entry name" value="NAD(P)-bd_dom_sf"/>
</dbReference>
<dbReference type="Pfam" id="PF02866">
    <property type="entry name" value="Ldh_1_C"/>
    <property type="match status" value="1"/>
</dbReference>
<dbReference type="InterPro" id="IPR022383">
    <property type="entry name" value="Lactate/malate_DH_C"/>
</dbReference>
<evidence type="ECO:0000259" key="8">
    <source>
        <dbReference type="Pfam" id="PF00056"/>
    </source>
</evidence>